<accession>A0ABV5M2B1</accession>
<keyword evidence="1" id="KW-1133">Transmembrane helix</keyword>
<keyword evidence="1" id="KW-0812">Transmembrane</keyword>
<feature type="transmembrane region" description="Helical" evidence="1">
    <location>
        <begin position="188"/>
        <end position="213"/>
    </location>
</feature>
<feature type="transmembrane region" description="Helical" evidence="1">
    <location>
        <begin position="384"/>
        <end position="404"/>
    </location>
</feature>
<feature type="transmembrane region" description="Helical" evidence="1">
    <location>
        <begin position="20"/>
        <end position="38"/>
    </location>
</feature>
<feature type="transmembrane region" description="Helical" evidence="1">
    <location>
        <begin position="234"/>
        <end position="255"/>
    </location>
</feature>
<reference evidence="2 3" key="1">
    <citation type="submission" date="2024-09" db="EMBL/GenBank/DDBJ databases">
        <authorList>
            <person name="Sun Q."/>
            <person name="Mori K."/>
        </authorList>
    </citation>
    <scope>NUCLEOTIDE SEQUENCE [LARGE SCALE GENOMIC DNA]</scope>
    <source>
        <strain evidence="2 3">JCM 3307</strain>
    </source>
</reference>
<feature type="transmembrane region" description="Helical" evidence="1">
    <location>
        <begin position="348"/>
        <end position="372"/>
    </location>
</feature>
<evidence type="ECO:0000313" key="3">
    <source>
        <dbReference type="Proteomes" id="UP001589608"/>
    </source>
</evidence>
<organism evidence="2 3">
    <name type="scientific">Dactylosporangium vinaceum</name>
    <dbReference type="NCBI Taxonomy" id="53362"/>
    <lineage>
        <taxon>Bacteria</taxon>
        <taxon>Bacillati</taxon>
        <taxon>Actinomycetota</taxon>
        <taxon>Actinomycetes</taxon>
        <taxon>Micromonosporales</taxon>
        <taxon>Micromonosporaceae</taxon>
        <taxon>Dactylosporangium</taxon>
    </lineage>
</organism>
<feature type="transmembrane region" description="Helical" evidence="1">
    <location>
        <begin position="424"/>
        <end position="445"/>
    </location>
</feature>
<sequence>MRAGLALLSLEARLQWRQGIPLVIVGLAGLWSALTLLWPPATPYVIFVDTVTVGTLYAGALTISDRVTGVDAALAVSPAGRLARTVARLAPLTAATAAGAVVIRRDLAVLPAAALAGLLLLGVATAVAARRDGFVAFMVALPVPMIALLAVPLAVSIGLLHGPIWYAVPTTGALAMLGAPVPAPTGWLAAPGLLLGYLALAAAVAVGFAARPAADGGRGTRLRIPGRLTRSARVDLPVVIALSPLLLAGALRLGWAPLCGWLRETRGLDLEPFGAVLAIGAVAVHLPMSFGMTAALLVLDDLEDGALEVVRTSPRGTARYLARQLAAVTLLSAAGLAVAAPLSGLVPWSATAALVLAVPIAPLVTVATLAVARTRVQGATADKVLALPVYAPIAAWWLTGPVGWLPAPLPAFWVVRAWAGPDGVVLLGGLACAAAWLIPLTRTALRRLAQERGS</sequence>
<feature type="transmembrane region" description="Helical" evidence="1">
    <location>
        <begin position="135"/>
        <end position="168"/>
    </location>
</feature>
<evidence type="ECO:0000313" key="2">
    <source>
        <dbReference type="EMBL" id="MFB9442964.1"/>
    </source>
</evidence>
<dbReference type="EMBL" id="JBHMCA010000018">
    <property type="protein sequence ID" value="MFB9442964.1"/>
    <property type="molecule type" value="Genomic_DNA"/>
</dbReference>
<dbReference type="RefSeq" id="WP_223103257.1">
    <property type="nucleotide sequence ID" value="NZ_CP061913.1"/>
</dbReference>
<dbReference type="Proteomes" id="UP001589608">
    <property type="component" value="Unassembled WGS sequence"/>
</dbReference>
<comment type="caution">
    <text evidence="2">The sequence shown here is derived from an EMBL/GenBank/DDBJ whole genome shotgun (WGS) entry which is preliminary data.</text>
</comment>
<keyword evidence="3" id="KW-1185">Reference proteome</keyword>
<keyword evidence="1" id="KW-0472">Membrane</keyword>
<feature type="transmembrane region" description="Helical" evidence="1">
    <location>
        <begin position="109"/>
        <end position="128"/>
    </location>
</feature>
<feature type="transmembrane region" description="Helical" evidence="1">
    <location>
        <begin position="44"/>
        <end position="64"/>
    </location>
</feature>
<evidence type="ECO:0000256" key="1">
    <source>
        <dbReference type="SAM" id="Phobius"/>
    </source>
</evidence>
<feature type="transmembrane region" description="Helical" evidence="1">
    <location>
        <begin position="275"/>
        <end position="299"/>
    </location>
</feature>
<gene>
    <name evidence="2" type="ORF">ACFFTR_07710</name>
</gene>
<feature type="transmembrane region" description="Helical" evidence="1">
    <location>
        <begin position="320"/>
        <end position="342"/>
    </location>
</feature>
<protein>
    <submittedName>
        <fullName evidence="2">Uncharacterized protein</fullName>
    </submittedName>
</protein>
<name>A0ABV5M2B1_9ACTN</name>
<proteinExistence type="predicted"/>